<comment type="similarity">
    <text evidence="1 5">Belongs to the universal ribosomal protein uS15 family.</text>
</comment>
<keyword evidence="2 5" id="KW-0689">Ribosomal protein</keyword>
<proteinExistence type="inferred from homology"/>
<dbReference type="GO" id="GO:0003735">
    <property type="term" value="F:structural constituent of ribosome"/>
    <property type="evidence" value="ECO:0007669"/>
    <property type="project" value="InterPro"/>
</dbReference>
<dbReference type="InterPro" id="IPR000589">
    <property type="entry name" value="Ribosomal_uS15"/>
</dbReference>
<dbReference type="Pfam" id="PF08069">
    <property type="entry name" value="Ribosomal_S13_N"/>
    <property type="match status" value="1"/>
</dbReference>
<dbReference type="FunFam" id="1.10.287.10:FF:000003">
    <property type="entry name" value="40S ribosomal protein S13"/>
    <property type="match status" value="1"/>
</dbReference>
<evidence type="ECO:0000256" key="3">
    <source>
        <dbReference type="ARBA" id="ARBA00023274"/>
    </source>
</evidence>
<dbReference type="SMART" id="SM01387">
    <property type="entry name" value="Ribosomal_S15"/>
    <property type="match status" value="1"/>
</dbReference>
<evidence type="ECO:0000256" key="2">
    <source>
        <dbReference type="ARBA" id="ARBA00022980"/>
    </source>
</evidence>
<protein>
    <recommendedName>
        <fullName evidence="4">30S ribosomal protein S15</fullName>
    </recommendedName>
</protein>
<dbReference type="PANTHER" id="PTHR11885:SF6">
    <property type="entry name" value="SMALL RIBOSOMAL SUBUNIT PROTEIN US15"/>
    <property type="match status" value="1"/>
</dbReference>
<dbReference type="EMBL" id="LQMQ01000065">
    <property type="protein sequence ID" value="KUO39396.1"/>
    <property type="molecule type" value="Genomic_DNA"/>
</dbReference>
<accession>A0A147JSF9</accession>
<dbReference type="PANTHER" id="PTHR11885">
    <property type="entry name" value="RIBOSOMAL PROTEIN S15P/S13E"/>
    <property type="match status" value="1"/>
</dbReference>
<dbReference type="CDD" id="cd00353">
    <property type="entry name" value="Ribosomal_S15p_S13e"/>
    <property type="match status" value="1"/>
</dbReference>
<organism evidence="7 8">
    <name type="scientific">Hadarchaeum yellowstonense</name>
    <dbReference type="NCBI Taxonomy" id="1776334"/>
    <lineage>
        <taxon>Archaea</taxon>
        <taxon>Methanobacteriati</taxon>
        <taxon>Candidatus Hadarchaeota</taxon>
        <taxon>Candidatus Hadarchaeia</taxon>
        <taxon>Candidatus Hadarchaeales</taxon>
        <taxon>Candidatus Hadarchaeaceae</taxon>
        <taxon>Candidatus Hadarchaeum</taxon>
    </lineage>
</organism>
<gene>
    <name evidence="7" type="ORF">APZ16_03370</name>
</gene>
<evidence type="ECO:0000256" key="5">
    <source>
        <dbReference type="RuleBase" id="RU003919"/>
    </source>
</evidence>
<keyword evidence="3 5" id="KW-0687">Ribonucleoprotein</keyword>
<dbReference type="Gene3D" id="1.10.287.10">
    <property type="entry name" value="S15/NS1, RNA-binding"/>
    <property type="match status" value="1"/>
</dbReference>
<evidence type="ECO:0000256" key="1">
    <source>
        <dbReference type="ARBA" id="ARBA00008434"/>
    </source>
</evidence>
<name>A0A147JSF9_HADYE</name>
<dbReference type="GO" id="GO:0070181">
    <property type="term" value="F:small ribosomal subunit rRNA binding"/>
    <property type="evidence" value="ECO:0007669"/>
    <property type="project" value="TreeGrafter"/>
</dbReference>
<evidence type="ECO:0000259" key="6">
    <source>
        <dbReference type="SMART" id="SM01386"/>
    </source>
</evidence>
<dbReference type="GO" id="GO:0022627">
    <property type="term" value="C:cytosolic small ribosomal subunit"/>
    <property type="evidence" value="ECO:0007669"/>
    <property type="project" value="TreeGrafter"/>
</dbReference>
<dbReference type="PROSITE" id="PS00362">
    <property type="entry name" value="RIBOSOMAL_S15"/>
    <property type="match status" value="1"/>
</dbReference>
<dbReference type="InterPro" id="IPR012606">
    <property type="entry name" value="Ribosomal_uS15_N"/>
</dbReference>
<dbReference type="GO" id="GO:0006412">
    <property type="term" value="P:translation"/>
    <property type="evidence" value="ECO:0007669"/>
    <property type="project" value="InterPro"/>
</dbReference>
<dbReference type="InterPro" id="IPR009068">
    <property type="entry name" value="uS15_NS1_RNA-bd_sf"/>
</dbReference>
<reference evidence="7 8" key="1">
    <citation type="journal article" date="2016" name="Nat. Microbiol.">
        <title>Genomic inference of the metabolism of cosmopolitan subsurface Archaea, Hadesarchaea.</title>
        <authorList>
            <person name="Baker B.J."/>
            <person name="Saw J.H."/>
            <person name="Lind A.E."/>
            <person name="Lazar C.S."/>
            <person name="Hinrichs K.-U."/>
            <person name="Teske A.P."/>
            <person name="Ettema T.J."/>
        </authorList>
    </citation>
    <scope>NUCLEOTIDE SEQUENCE [LARGE SCALE GENOMIC DNA]</scope>
</reference>
<dbReference type="SMART" id="SM01386">
    <property type="entry name" value="Ribosomal_S13_N"/>
    <property type="match status" value="1"/>
</dbReference>
<evidence type="ECO:0000313" key="8">
    <source>
        <dbReference type="Proteomes" id="UP000074294"/>
    </source>
</evidence>
<dbReference type="Gene3D" id="4.10.860.130">
    <property type="match status" value="1"/>
</dbReference>
<evidence type="ECO:0000313" key="7">
    <source>
        <dbReference type="EMBL" id="KUO39396.1"/>
    </source>
</evidence>
<dbReference type="Proteomes" id="UP000074294">
    <property type="component" value="Unassembled WGS sequence"/>
</dbReference>
<feature type="domain" description="Small ribosomal subunit protein uS15 N-terminal" evidence="6">
    <location>
        <begin position="3"/>
        <end position="46"/>
    </location>
</feature>
<dbReference type="NCBIfam" id="NF006331">
    <property type="entry name" value="PRK08561.1"/>
    <property type="match status" value="1"/>
</dbReference>
<dbReference type="AlphaFoldDB" id="A0A147JSF9"/>
<comment type="caution">
    <text evidence="7">The sequence shown here is derived from an EMBL/GenBank/DDBJ whole genome shotgun (WGS) entry which is preliminary data.</text>
</comment>
<dbReference type="STRING" id="1776334.APZ16_03370"/>
<dbReference type="SUPFAM" id="SSF47060">
    <property type="entry name" value="S15/NS1 RNA-binding domain"/>
    <property type="match status" value="1"/>
</dbReference>
<dbReference type="InterPro" id="IPR023029">
    <property type="entry name" value="Ribosomal_uS15_arc_euk"/>
</dbReference>
<sequence length="138" mass="15282">MAARKTGAGKGTELSAAEVEELVVKLSREGVPPSRIGLILRDQHAVPDVKKATGKSVKEILEAHGIKPGLPEDLANVIRSAVRIANHLARNPKDFRTKRSLEMVEARVNRLAAYYKRKGVLPPDWRYDRERAALLVRG</sequence>
<dbReference type="Pfam" id="PF00312">
    <property type="entry name" value="Ribosomal_S15"/>
    <property type="match status" value="1"/>
</dbReference>
<evidence type="ECO:0000256" key="4">
    <source>
        <dbReference type="ARBA" id="ARBA00035313"/>
    </source>
</evidence>